<evidence type="ECO:0000256" key="17">
    <source>
        <dbReference type="ARBA" id="ARBA00052119"/>
    </source>
</evidence>
<dbReference type="InterPro" id="IPR020615">
    <property type="entry name" value="Thiolase_acyl_enz_int_AS"/>
</dbReference>
<comment type="similarity">
    <text evidence="3">Belongs to the ATP-dependent AMP-binding enzyme family.</text>
</comment>
<evidence type="ECO:0000256" key="9">
    <source>
        <dbReference type="ARBA" id="ARBA00022857"/>
    </source>
</evidence>
<dbReference type="FunFam" id="3.40.50.12780:FF:000012">
    <property type="entry name" value="Non-ribosomal peptide synthetase"/>
    <property type="match status" value="2"/>
</dbReference>
<dbReference type="PROSITE" id="PS50075">
    <property type="entry name" value="CARRIER"/>
    <property type="match status" value="3"/>
</dbReference>
<keyword evidence="10" id="KW-0560">Oxidoreductase</keyword>
<feature type="region of interest" description="Disordered" evidence="25">
    <location>
        <begin position="1045"/>
        <end position="1067"/>
    </location>
</feature>
<dbReference type="GO" id="GO:0008610">
    <property type="term" value="P:lipid biosynthetic process"/>
    <property type="evidence" value="ECO:0007669"/>
    <property type="project" value="UniProtKB-ARBA"/>
</dbReference>
<dbReference type="Pfam" id="PF22621">
    <property type="entry name" value="CurL-like_PKS_C"/>
    <property type="match status" value="1"/>
</dbReference>
<dbReference type="GO" id="GO:0017000">
    <property type="term" value="P:antibiotic biosynthetic process"/>
    <property type="evidence" value="ECO:0007669"/>
    <property type="project" value="UniProtKB-KW"/>
</dbReference>
<evidence type="ECO:0000256" key="22">
    <source>
        <dbReference type="ARBA" id="ARBA00075053"/>
    </source>
</evidence>
<dbReference type="PROSITE" id="PS00012">
    <property type="entry name" value="PHOSPHOPANTETHEINE"/>
    <property type="match status" value="1"/>
</dbReference>
<comment type="catalytic activity">
    <reaction evidence="16">
        <text>19-(4-hydroxyphenyl)nonadecanoyl-[(phenol)carboxyphthiodiolenone synthase] + 2 (S)-methylmalonyl-CoA + 3 malonyl-CoA + 5 NADPH + 10 H(+) = C37-(phenol)carboxyphthiodiolenone-[(phenol)carboxyphthiodiolenone synthase] + 5 CO2 + 5 NADP(+) + 5 CoA + 2 H2O</text>
        <dbReference type="Rhea" id="RHEA:57760"/>
        <dbReference type="Rhea" id="RHEA-COMP:14273"/>
        <dbReference type="Rhea" id="RHEA-COMP:14990"/>
        <dbReference type="ChEBI" id="CHEBI:15377"/>
        <dbReference type="ChEBI" id="CHEBI:15378"/>
        <dbReference type="ChEBI" id="CHEBI:16526"/>
        <dbReference type="ChEBI" id="CHEBI:57287"/>
        <dbReference type="ChEBI" id="CHEBI:57327"/>
        <dbReference type="ChEBI" id="CHEBI:57384"/>
        <dbReference type="ChEBI" id="CHEBI:57783"/>
        <dbReference type="ChEBI" id="CHEBI:58349"/>
        <dbReference type="ChEBI" id="CHEBI:133301"/>
        <dbReference type="ChEBI" id="CHEBI:142260"/>
        <dbReference type="EC" id="2.3.1.292"/>
    </reaction>
</comment>
<feature type="compositionally biased region" description="Basic and acidic residues" evidence="25">
    <location>
        <begin position="1056"/>
        <end position="1067"/>
    </location>
</feature>
<dbReference type="Pfam" id="PF02801">
    <property type="entry name" value="Ketoacyl-synt_C"/>
    <property type="match status" value="1"/>
</dbReference>
<dbReference type="GO" id="GO:0043041">
    <property type="term" value="P:amino acid activation for nonribosomal peptide biosynthetic process"/>
    <property type="evidence" value="ECO:0007669"/>
    <property type="project" value="TreeGrafter"/>
</dbReference>
<keyword evidence="29" id="KW-1185">Reference proteome</keyword>
<reference evidence="29" key="1">
    <citation type="submission" date="2017-05" db="EMBL/GenBank/DDBJ databases">
        <authorList>
            <person name="Sung H."/>
        </authorList>
    </citation>
    <scope>NUCLEOTIDE SEQUENCE [LARGE SCALE GENOMIC DNA]</scope>
    <source>
        <strain evidence="29">AR23208</strain>
    </source>
</reference>
<dbReference type="EMBL" id="CP021434">
    <property type="protein sequence ID" value="ARU63538.1"/>
    <property type="molecule type" value="Genomic_DNA"/>
</dbReference>
<evidence type="ECO:0000256" key="3">
    <source>
        <dbReference type="ARBA" id="ARBA00006432"/>
    </source>
</evidence>
<dbReference type="FunFam" id="1.10.1200.10:FF:000016">
    <property type="entry name" value="Non-ribosomal peptide synthase"/>
    <property type="match status" value="1"/>
</dbReference>
<keyword evidence="5" id="KW-0597">Phosphoprotein</keyword>
<dbReference type="Gene3D" id="3.30.70.250">
    <property type="entry name" value="Malonyl-CoA ACP transacylase, ACP-binding"/>
    <property type="match status" value="1"/>
</dbReference>
<dbReference type="SUPFAM" id="SSF56801">
    <property type="entry name" value="Acetyl-CoA synthetase-like"/>
    <property type="match status" value="2"/>
</dbReference>
<evidence type="ECO:0000256" key="25">
    <source>
        <dbReference type="SAM" id="MobiDB-lite"/>
    </source>
</evidence>
<dbReference type="SUPFAM" id="SSF47336">
    <property type="entry name" value="ACP-like"/>
    <property type="match status" value="3"/>
</dbReference>
<dbReference type="SMART" id="SM00823">
    <property type="entry name" value="PKS_PP"/>
    <property type="match status" value="3"/>
</dbReference>
<dbReference type="InterPro" id="IPR020845">
    <property type="entry name" value="AMP-binding_CS"/>
</dbReference>
<evidence type="ECO:0000256" key="18">
    <source>
        <dbReference type="ARBA" id="ARBA00052745"/>
    </source>
</evidence>
<dbReference type="CDD" id="cd05930">
    <property type="entry name" value="A_NRPS"/>
    <property type="match status" value="1"/>
</dbReference>
<dbReference type="FunFam" id="3.40.50.980:FF:000002">
    <property type="entry name" value="Enterobactin synthetase component F"/>
    <property type="match status" value="1"/>
</dbReference>
<evidence type="ECO:0000256" key="1">
    <source>
        <dbReference type="ARBA" id="ARBA00001937"/>
    </source>
</evidence>
<evidence type="ECO:0000313" key="29">
    <source>
        <dbReference type="Proteomes" id="UP000195437"/>
    </source>
</evidence>
<keyword evidence="9" id="KW-0521">NADP</keyword>
<feature type="domain" description="Carrier" evidence="26">
    <location>
        <begin position="967"/>
        <end position="1042"/>
    </location>
</feature>
<feature type="domain" description="Ketosynthase family 3 (KS3)" evidence="27">
    <location>
        <begin position="1068"/>
        <end position="1495"/>
    </location>
</feature>
<dbReference type="PROSITE" id="PS00455">
    <property type="entry name" value="AMP_BINDING"/>
    <property type="match status" value="2"/>
</dbReference>
<dbReference type="InterPro" id="IPR010071">
    <property type="entry name" value="AA_adenyl_dom"/>
</dbReference>
<evidence type="ECO:0000256" key="12">
    <source>
        <dbReference type="ARBA" id="ARBA00023194"/>
    </source>
</evidence>
<evidence type="ECO:0000256" key="6">
    <source>
        <dbReference type="ARBA" id="ARBA00022598"/>
    </source>
</evidence>
<evidence type="ECO:0000256" key="2">
    <source>
        <dbReference type="ARBA" id="ARBA00001957"/>
    </source>
</evidence>
<dbReference type="FunFam" id="3.30.559.10:FF:000012">
    <property type="entry name" value="Non-ribosomal peptide synthetase"/>
    <property type="match status" value="2"/>
</dbReference>
<evidence type="ECO:0000256" key="19">
    <source>
        <dbReference type="ARBA" id="ARBA00058455"/>
    </source>
</evidence>
<evidence type="ECO:0000256" key="5">
    <source>
        <dbReference type="ARBA" id="ARBA00022553"/>
    </source>
</evidence>
<name>A0A1Y0ISE7_9BACL</name>
<evidence type="ECO:0000256" key="14">
    <source>
        <dbReference type="ARBA" id="ARBA00029443"/>
    </source>
</evidence>
<dbReference type="InterPro" id="IPR016039">
    <property type="entry name" value="Thiolase-like"/>
</dbReference>
<keyword evidence="12" id="KW-0045">Antibiotic biosynthesis</keyword>
<dbReference type="Gene3D" id="3.40.366.10">
    <property type="entry name" value="Malonyl-Coenzyme A Acyl Carrier Protein, domain 2"/>
    <property type="match status" value="1"/>
</dbReference>
<dbReference type="InterPro" id="IPR045851">
    <property type="entry name" value="AMP-bd_C_sf"/>
</dbReference>
<evidence type="ECO:0000256" key="15">
    <source>
        <dbReference type="ARBA" id="ARBA00050973"/>
    </source>
</evidence>
<dbReference type="PANTHER" id="PTHR45527:SF1">
    <property type="entry name" value="FATTY ACID SYNTHASE"/>
    <property type="match status" value="1"/>
</dbReference>
<dbReference type="GO" id="GO:0016874">
    <property type="term" value="F:ligase activity"/>
    <property type="evidence" value="ECO:0007669"/>
    <property type="project" value="UniProtKB-KW"/>
</dbReference>
<feature type="domain" description="Carrier" evidence="26">
    <location>
        <begin position="3070"/>
        <end position="3147"/>
    </location>
</feature>
<evidence type="ECO:0000256" key="23">
    <source>
        <dbReference type="ARBA" id="ARBA00078169"/>
    </source>
</evidence>
<dbReference type="Pfam" id="PF13193">
    <property type="entry name" value="AMP-binding_C"/>
    <property type="match status" value="2"/>
</dbReference>
<keyword evidence="7" id="KW-0808">Transferase</keyword>
<dbReference type="InterPro" id="IPR020841">
    <property type="entry name" value="PKS_Beta-ketoAc_synthase_dom"/>
</dbReference>
<dbReference type="InterPro" id="IPR016036">
    <property type="entry name" value="Malonyl_transacylase_ACP-bd"/>
</dbReference>
<dbReference type="Gene3D" id="3.40.47.10">
    <property type="match status" value="1"/>
</dbReference>
<dbReference type="GO" id="GO:0072330">
    <property type="term" value="P:monocarboxylic acid biosynthetic process"/>
    <property type="evidence" value="ECO:0007669"/>
    <property type="project" value="UniProtKB-ARBA"/>
</dbReference>
<keyword evidence="4" id="KW-0596">Phosphopantetheine</keyword>
<dbReference type="RefSeq" id="WP_087458874.1">
    <property type="nucleotide sequence ID" value="NZ_CP021434.1"/>
</dbReference>
<proteinExistence type="inferred from homology"/>
<evidence type="ECO:0000256" key="11">
    <source>
        <dbReference type="ARBA" id="ARBA00023098"/>
    </source>
</evidence>
<dbReference type="Gene3D" id="3.30.559.10">
    <property type="entry name" value="Chloramphenicol acetyltransferase-like domain"/>
    <property type="match status" value="2"/>
</dbReference>
<dbReference type="SUPFAM" id="SSF53901">
    <property type="entry name" value="Thiolase-like"/>
    <property type="match status" value="1"/>
</dbReference>
<dbReference type="EC" id="2.3.1.292" evidence="20"/>
<dbReference type="Gene3D" id="3.30.70.3290">
    <property type="match status" value="1"/>
</dbReference>
<dbReference type="KEGG" id="tum:CBW65_22910"/>
<keyword evidence="8" id="KW-0276">Fatty acid metabolism</keyword>
<dbReference type="Pfam" id="PF00501">
    <property type="entry name" value="AMP-binding"/>
    <property type="match status" value="2"/>
</dbReference>
<dbReference type="Pfam" id="PF00668">
    <property type="entry name" value="Condensation"/>
    <property type="match status" value="2"/>
</dbReference>
<comment type="catalytic activity">
    <reaction evidence="17">
        <text>docosanoyl-[(phenol)carboxyphthiodiolenone synthase] + 2 (S)-methylmalonyl-CoA + 3 malonyl-CoA + 5 NADPH + 10 H(+) = C34-carboxyphthiodiolenone-[(phenol)carboxyphthiodiolenone synthase] + 5 CO2 + 5 NADP(+) + 5 CoA + 2 H2O</text>
        <dbReference type="Rhea" id="RHEA:57752"/>
        <dbReference type="Rhea" id="RHEA-COMP:14987"/>
        <dbReference type="Rhea" id="RHEA-COMP:14988"/>
        <dbReference type="ChEBI" id="CHEBI:15377"/>
        <dbReference type="ChEBI" id="CHEBI:15378"/>
        <dbReference type="ChEBI" id="CHEBI:16526"/>
        <dbReference type="ChEBI" id="CHEBI:57287"/>
        <dbReference type="ChEBI" id="CHEBI:57327"/>
        <dbReference type="ChEBI" id="CHEBI:57384"/>
        <dbReference type="ChEBI" id="CHEBI:57783"/>
        <dbReference type="ChEBI" id="CHEBI:58349"/>
        <dbReference type="ChEBI" id="CHEBI:142237"/>
        <dbReference type="ChEBI" id="CHEBI:142238"/>
        <dbReference type="EC" id="2.3.1.292"/>
    </reaction>
</comment>
<feature type="region of interest" description="Disordered" evidence="25">
    <location>
        <begin position="3147"/>
        <end position="3166"/>
    </location>
</feature>
<evidence type="ECO:0000256" key="7">
    <source>
        <dbReference type="ARBA" id="ARBA00022679"/>
    </source>
</evidence>
<dbReference type="GO" id="GO:0016491">
    <property type="term" value="F:oxidoreductase activity"/>
    <property type="evidence" value="ECO:0007669"/>
    <property type="project" value="UniProtKB-KW"/>
</dbReference>
<dbReference type="CDD" id="cd19531">
    <property type="entry name" value="LCL_NRPS-like"/>
    <property type="match status" value="2"/>
</dbReference>
<evidence type="ECO:0000256" key="24">
    <source>
        <dbReference type="ARBA" id="ARBA00084020"/>
    </source>
</evidence>
<gene>
    <name evidence="28" type="ORF">CBW65_22910</name>
</gene>
<dbReference type="CDD" id="cd17646">
    <property type="entry name" value="A_NRPS_AB3403-like"/>
    <property type="match status" value="1"/>
</dbReference>
<dbReference type="SMART" id="SM00825">
    <property type="entry name" value="PKS_KS"/>
    <property type="match status" value="1"/>
</dbReference>
<evidence type="ECO:0000256" key="13">
    <source>
        <dbReference type="ARBA" id="ARBA00023268"/>
    </source>
</evidence>
<evidence type="ECO:0000313" key="28">
    <source>
        <dbReference type="EMBL" id="ARU63538.1"/>
    </source>
</evidence>
<dbReference type="SUPFAM" id="SSF52777">
    <property type="entry name" value="CoA-dependent acyltransferases"/>
    <property type="match status" value="4"/>
</dbReference>
<dbReference type="GO" id="GO:0006631">
    <property type="term" value="P:fatty acid metabolic process"/>
    <property type="evidence" value="ECO:0007669"/>
    <property type="project" value="UniProtKB-KW"/>
</dbReference>
<dbReference type="FunFam" id="1.10.1200.10:FF:000005">
    <property type="entry name" value="Nonribosomal peptide synthetase 1"/>
    <property type="match status" value="2"/>
</dbReference>
<evidence type="ECO:0000259" key="26">
    <source>
        <dbReference type="PROSITE" id="PS50075"/>
    </source>
</evidence>
<dbReference type="Proteomes" id="UP000195437">
    <property type="component" value="Chromosome"/>
</dbReference>
<dbReference type="Gene3D" id="3.30.300.30">
    <property type="match status" value="2"/>
</dbReference>
<evidence type="ECO:0000256" key="20">
    <source>
        <dbReference type="ARBA" id="ARBA00066974"/>
    </source>
</evidence>
<dbReference type="GO" id="GO:0005829">
    <property type="term" value="C:cytosol"/>
    <property type="evidence" value="ECO:0007669"/>
    <property type="project" value="TreeGrafter"/>
</dbReference>
<dbReference type="InterPro" id="IPR025110">
    <property type="entry name" value="AMP-bd_C"/>
</dbReference>
<evidence type="ECO:0000256" key="16">
    <source>
        <dbReference type="ARBA" id="ARBA00051971"/>
    </source>
</evidence>
<dbReference type="SUPFAM" id="SSF55048">
    <property type="entry name" value="Probable ACP-binding domain of malonyl-CoA ACP transacylase"/>
    <property type="match status" value="1"/>
</dbReference>
<evidence type="ECO:0000256" key="21">
    <source>
        <dbReference type="ARBA" id="ARBA00073623"/>
    </source>
</evidence>
<dbReference type="InterPro" id="IPR014030">
    <property type="entry name" value="Ketoacyl_synth_N"/>
</dbReference>
<dbReference type="Pfam" id="PF00550">
    <property type="entry name" value="PP-binding"/>
    <property type="match status" value="3"/>
</dbReference>
<comment type="function">
    <text evidence="19">Part of the PpsABCDE complex involved in the biosynthesis of the lipid core common to phthiocerols and phenolphthiocerols by successive additions of malonyl-CoA or methylmalonyl-CoA extender units. PpsA can accept as substrate the activated forms of either icosanoyl (C20), docosanoyl (C22) or lignoceroyl (C24) groups from FadD26, or a (4-hydroxyphenyl)-C17 or (4-hydroxyphenyl)-C19 fatty acyl from FadD29. PpsA initiates the biosynthesis and extends its substrate using a malonyl-CoA extender unit. The PpsB and PpsC proteins add the second and third malonyl-CoA extender units. PpsD adds an (R)-methylmalonyl unit and PpsE adds a second (R)-methylmalonyl unit. The incorporation of the methylmalonyl units results in formation of two branched methyl groups in the elongated product.</text>
</comment>
<dbReference type="FunFam" id="3.30.559.30:FF:000001">
    <property type="entry name" value="Non-ribosomal peptide synthetase"/>
    <property type="match status" value="1"/>
</dbReference>
<dbReference type="InterPro" id="IPR020806">
    <property type="entry name" value="PKS_PP-bd"/>
</dbReference>
<dbReference type="Gene3D" id="3.40.50.980">
    <property type="match status" value="4"/>
</dbReference>
<comment type="cofactor">
    <cofactor evidence="1">
        <name>NADP(+)</name>
        <dbReference type="ChEBI" id="CHEBI:58349"/>
    </cofactor>
</comment>
<dbReference type="FunFam" id="3.40.50.980:FF:000001">
    <property type="entry name" value="Non-ribosomal peptide synthetase"/>
    <property type="match status" value="2"/>
</dbReference>
<comment type="catalytic activity">
    <reaction evidence="15">
        <text>17-(4-hydroxyphenyl)heptadecanoyl-[(phenol)carboxyphthiodiolenone synthase] + 2 (S)-methylmalonyl-CoA + 3 malonyl-CoA + 5 NADPH + 10 H(+) = C35-(phenol)carboxyphthiodiolenone-[(phenol)carboxyphthiodiolenone synthase] + 5 CO2 + 5 NADP(+) + 5 CoA + 2 H2O</text>
        <dbReference type="Rhea" id="RHEA:57756"/>
        <dbReference type="Rhea" id="RHEA-COMP:14272"/>
        <dbReference type="Rhea" id="RHEA-COMP:14989"/>
        <dbReference type="ChEBI" id="CHEBI:15377"/>
        <dbReference type="ChEBI" id="CHEBI:15378"/>
        <dbReference type="ChEBI" id="CHEBI:16526"/>
        <dbReference type="ChEBI" id="CHEBI:57287"/>
        <dbReference type="ChEBI" id="CHEBI:57327"/>
        <dbReference type="ChEBI" id="CHEBI:57384"/>
        <dbReference type="ChEBI" id="CHEBI:57783"/>
        <dbReference type="ChEBI" id="CHEBI:58349"/>
        <dbReference type="ChEBI" id="CHEBI:133300"/>
        <dbReference type="ChEBI" id="CHEBI:142259"/>
        <dbReference type="EC" id="2.3.1.292"/>
    </reaction>
</comment>
<dbReference type="Pfam" id="PF00698">
    <property type="entry name" value="Acyl_transf_1"/>
    <property type="match status" value="1"/>
</dbReference>
<accession>A0A1Y0ISE7</accession>
<dbReference type="InterPro" id="IPR001242">
    <property type="entry name" value="Condensation_dom"/>
</dbReference>
<keyword evidence="6" id="KW-0436">Ligase</keyword>
<evidence type="ECO:0000256" key="8">
    <source>
        <dbReference type="ARBA" id="ARBA00022832"/>
    </source>
</evidence>
<dbReference type="InterPro" id="IPR016035">
    <property type="entry name" value="Acyl_Trfase/lysoPLipase"/>
</dbReference>
<dbReference type="PROSITE" id="PS00098">
    <property type="entry name" value="THIOLASE_1"/>
    <property type="match status" value="1"/>
</dbReference>
<dbReference type="Gene3D" id="2.30.38.10">
    <property type="entry name" value="Luciferase, Domain 3"/>
    <property type="match status" value="2"/>
</dbReference>
<dbReference type="InterPro" id="IPR006162">
    <property type="entry name" value="Ppantetheine_attach_site"/>
</dbReference>
<keyword evidence="13" id="KW-0511">Multifunctional enzyme</keyword>
<dbReference type="PANTHER" id="PTHR45527">
    <property type="entry name" value="NONRIBOSOMAL PEPTIDE SYNTHETASE"/>
    <property type="match status" value="1"/>
</dbReference>
<keyword evidence="11" id="KW-0443">Lipid metabolism</keyword>
<comment type="similarity">
    <text evidence="14">In the C-terminal section; belongs to the NRP synthetase family.</text>
</comment>
<dbReference type="InterPro" id="IPR036736">
    <property type="entry name" value="ACP-like_sf"/>
</dbReference>
<dbReference type="GO" id="GO:0016747">
    <property type="term" value="F:acyltransferase activity, transferring groups other than amino-acyl groups"/>
    <property type="evidence" value="ECO:0007669"/>
    <property type="project" value="InterPro"/>
</dbReference>
<dbReference type="Pfam" id="PF00109">
    <property type="entry name" value="ketoacyl-synt"/>
    <property type="match status" value="1"/>
</dbReference>
<dbReference type="Gene3D" id="3.30.559.30">
    <property type="entry name" value="Nonribosomal peptide synthetase, condensation domain"/>
    <property type="match status" value="2"/>
</dbReference>
<dbReference type="PROSITE" id="PS52004">
    <property type="entry name" value="KS3_2"/>
    <property type="match status" value="1"/>
</dbReference>
<dbReference type="Gene3D" id="1.10.1200.10">
    <property type="entry name" value="ACP-like"/>
    <property type="match status" value="3"/>
</dbReference>
<organism evidence="28 29">
    <name type="scientific">Tumebacillus avium</name>
    <dbReference type="NCBI Taxonomy" id="1903704"/>
    <lineage>
        <taxon>Bacteria</taxon>
        <taxon>Bacillati</taxon>
        <taxon>Bacillota</taxon>
        <taxon>Bacilli</taxon>
        <taxon>Bacillales</taxon>
        <taxon>Alicyclobacillaceae</taxon>
        <taxon>Tumebacillus</taxon>
    </lineage>
</organism>
<sequence length="3166" mass="348938">MAVLYAFPVSFAQQRLWLADGVLPGSSAYHIPAVLQIEGDLNEEALGRALTEIVDRHESLRTSFGMLDGQLMQKVHTEREQELVTVDLCNVPLDEQHAAVERLTHEELVRPFDLAAVPLVRMTLYKLSEQKHVLMVVIHHIVSDGWSTGVLIRELSALYTAFAAGEESPLEPLAIQYADYSQWQHDDLETGVLDEHMAYWREKLGGELPVLKLPTDRPRPPHRTDAGDSVQVKLSQELSERIKEAGRKEQATLFMTLLAAYQVLLSRYTGQDDVLVGSPIAGRNQPDVHGLIGFFVNNLVLRSDLAGNPTFLELLAEVRQTALEAYQHAEVPFDMLIQELVPDRDISVSPLFQTMFVLRDQVAPIELPGLTTSLVDLEIKAVKYDLALEVINAADGLLITWRYKTDLFDPATIERISANFVVLLEGIVNHPHEKVAYLPLLTEAEQKQVVEVWNDGAETVYQDLTLHAFFEEQAEKTPDRVAVVFEEESVTYREFNERANRLASRLLKLGVQANEFVGVSMERSIEMLVAVYAVVKAGGAYVPIDPTNPPERVAYILADAQVNVLLTQEYLLERLPDLAGTQVICVDREDFSGESAANPALAVPTDGLAYMIYTSGSTGKPKGAMVPHKAIVNQILWRQETYRLTESDRILQKTPVSFDASVWELFWALMVGARIVMARSEGHKDSAYLREVIKEQGVTTLHFVPSMLQMFAEEKGIEECTSLRRILCGGEALPADLQARVFARLPHVELHNLYGPTEAAVDVTYWFCERESSRKTVPIGRHIANTKLYVLDKHLQPVPLGAAGELHIGGVQLAYGYHNRPELTAEKFIANPFGAGKLYKSGDLVRLQPDGVFEYLGRLDHQVKIRGFRVELGEIEALLTQHPQILEAVVMPKGDGLAAYVVADSSGDAVDAQELRRYLQEALPVYMVPGSFAFLEKLPLTPNGKTDRQKLVALETTSPVSDALYVPPQSELEQGIAAIWQEVLEVEQVGLYDNFFELGGHSLAIMRVHRRLQEKYEFEISVVQLFQYPTVKELAEHFAAQRPEAVQAEADANDGGSKKQDAQRTGEKQDIAVIGMAGRFPGAADVESFWRNLQDGVESIRQFSDEELLAEGHDPHVLQAPNYVKAGGYLGDIEYFDADFFGINPREAEVMDPQHRIFLETAWQALETAGYDSEAFDGDISVFGGAGLSRYLLVNLVPNRHLAASVGEHTVMIGNGPDHMVGRVAYKLNLTGMSHAVSATCSTGMVAIHQAAQSLRNGDCDMALAGAVGLAVPQKNGYFHVEGGISSPDGHCRTFDADAQGTVPGSGAGIVVLKRLEDALRDGDRVMAVLKGSAVTNDGSRKVGYTAPSVDGQKAAILKALEKADVEPESVAYIEAHGTATPLGDPIELTALTQAYRTLTKKERFIAIGSVKSNIGHLDAAAGAAGFIKTVLALHHGQLPPSLHFRNPNPKINWERSPFFVNTELRDWSRGELPRRAGVSSFGLGGMNSHAILEEAPLQESSESLRPAHLLVLSAKTETALEAATANLKQHLAQHPEQKLADVAFTLQLGRRPFAHRLALVVTGHEDALEVLDTLHPRRLMQGHADLTDHARPVAFLFAGTGDHYVEMASELYETEPVFKRVVDQCCEILETHLNVQLKEVLYPNGVGETQRPTGQETPAFDLRKMLRREEGADLGQLNQTEYAHPALFVIEYALTQLLLEWGIRPQALLGYSLGEYVAACVAGVFSLEDALVLVAQRAKMIQELPQGAMLAVPMGEAELRPLLNSDLSLATVNTQQHCVVSGTKEAVARLEQTLLAQGIACLPVKSSHAFHSHMMEAIAEPFAELVRSFQPQAPKTPFVSNVTGTWITAEEATDPAYWARHLCQTVRFADGVRELCQDPNLLLLEIGPGQTLTSFALQLQTNGERIVLPTLRPAYEKRSDTSFLLSTIGQLWLSGVAVKWPGLYTHEQRLRVPLPTYPFERKRYWIQAKKGAAAQPSSGAHLIREEEDTSTQMLDTGHARPHLSTAYAGATNREEQAIIGIFQELLGIQGVGIHDNFFQLGGNSLLGTQLMSRLRSAFGIDLPLRTLFERETAAELAAIIAKQTAPAATSASTQTSQIPRRPEANSPLSFSQERIWVMEQLAPHGAVYNIPAALEMTGPLDLDLLTESINEVISRHETLRSTFRLADGEPYVGYAPELSLTLGQQDLRALPDEERRTEAARLADELARQPFDLQQGPLLRATAMRMADDRHILVLVIHHIIADGWSLGVLISEIAKLYAAFSQGTASPLPELPLQYGDFAHWQKLPGQQAELHRHLAYWKQQLGDAHEPLALPTDRPRPAMQTYRGARQSFTLSKGLSDALQQLSAREGTTLYMTLLAAFQSLLARYSGQTDILVGSPIAGRSLRETEELIGVFVNTLVLRGRVEDGLTFQDLLQQVRQTSIDAFAHQDLPFEKLVAELQPERNMGVSPLFQVMFNMLNAPMKLTVPGGLTLETVELNSGTAKFDITLAMSEREHGLIGEWEYNTDLFDAATITRMITHFQTLLESVVQRPEQLLQEIPLLSPAEQQMMLRDWNNTEAVYREDACLHQLFEEQAERTPTAIALVFEDQEITFAQLNSRANALAAQLQAMGVGPDDLVGICMERSPEMVIALLAAHKAGGAYLPLDPNYPPERLAFMIADAKPKAILTQPALANQLPSQDAHVLAVTSEERHGHALHPNVTSPVQPDHLAYIIYTSGSTGLPKGVMVTHRNAVNHFTGMDQMVGCTADDVMLAVTSIGFDISVPELFWTMASGAKVVLLSEREIIEAGVSNSPYSFRAQLERHRATMLQSTPSFLWSFTSNAEGLAAVQNLQKILLGGEALPSALADRLHTQTTARVFNLYGPTEATVYATGYEVRESGLTTVPLGRPLANCELYILDRHLQPVPIGVAGELHIGGIGVTKGYLGREELTGERFIPHPFGQGTLYKTGDLASFLPDGTVLGQGRLDQQLKVRGYRIEPGEVEAALLAHDSIREAVVIARDNTLLAYVVAVGGILPETEALHSFLRATLPAYMVPGHIVPLDRLPRTPNGKIDRRALPAPFAAAPQREYVAPQTPTERLLTAMWAELLQLEPEVLSVHDNFFHIGGHSLMATQLIARVQKEFGVALPLRDLFEKTTIAELAQAVEQADSHHEAQIMRQERVRSSRKR</sequence>
<comment type="cofactor">
    <cofactor evidence="2">
        <name>pantetheine 4'-phosphate</name>
        <dbReference type="ChEBI" id="CHEBI:47942"/>
    </cofactor>
</comment>
<feature type="domain" description="Carrier" evidence="26">
    <location>
        <begin position="2010"/>
        <end position="2085"/>
    </location>
</feature>
<dbReference type="FunFam" id="3.40.47.10:FF:000042">
    <property type="entry name" value="Polyketide synthase Pks13"/>
    <property type="match status" value="1"/>
</dbReference>
<evidence type="ECO:0000256" key="4">
    <source>
        <dbReference type="ARBA" id="ARBA00022450"/>
    </source>
</evidence>
<dbReference type="InterPro" id="IPR000873">
    <property type="entry name" value="AMP-dep_synth/lig_dom"/>
</dbReference>
<dbReference type="InterPro" id="IPR009081">
    <property type="entry name" value="PP-bd_ACP"/>
</dbReference>
<evidence type="ECO:0000256" key="10">
    <source>
        <dbReference type="ARBA" id="ARBA00023002"/>
    </source>
</evidence>
<dbReference type="GO" id="GO:0034081">
    <property type="term" value="C:polyketide synthase complex"/>
    <property type="evidence" value="ECO:0007669"/>
    <property type="project" value="UniProtKB-ARBA"/>
</dbReference>
<dbReference type="GO" id="GO:0044550">
    <property type="term" value="P:secondary metabolite biosynthetic process"/>
    <property type="evidence" value="ECO:0007669"/>
    <property type="project" value="TreeGrafter"/>
</dbReference>
<dbReference type="OrthoDB" id="9765680at2"/>
<evidence type="ECO:0000259" key="27">
    <source>
        <dbReference type="PROSITE" id="PS52004"/>
    </source>
</evidence>
<protein>
    <recommendedName>
        <fullName evidence="21">Phenolphthiocerol/phthiocerol polyketide synthase subunit E</fullName>
        <ecNumber evidence="20">2.3.1.292</ecNumber>
    </recommendedName>
    <alternativeName>
        <fullName evidence="23">(Phenol)carboxyphthiodiolenone synthase subunit E</fullName>
    </alternativeName>
    <alternativeName>
        <fullName evidence="24">Beta-ketoacyl-acyl-carrier-protein synthase I</fullName>
    </alternativeName>
    <alternativeName>
        <fullName evidence="22">Phthiocerol synthesis polyketide synthase type I PpsE</fullName>
    </alternativeName>
</protein>
<dbReference type="CDD" id="cd00833">
    <property type="entry name" value="PKS"/>
    <property type="match status" value="1"/>
</dbReference>
<comment type="catalytic activity">
    <reaction evidence="18">
        <text>icosanoyl-[(phenol)carboxyphthiodiolenone synthase] + 2 (S)-methylmalonyl-CoA + 3 malonyl-CoA + 5 NADPH + 10 H(+) = C32-carboxyphthiodiolenone-[(phenol)carboxyphthiodiolenone synthase] + 5 CO2 + 5 NADP(+) + 5 CoA + 2 H2O</text>
        <dbReference type="Rhea" id="RHEA:57748"/>
        <dbReference type="Rhea" id="RHEA-COMP:14985"/>
        <dbReference type="Rhea" id="RHEA-COMP:14986"/>
        <dbReference type="ChEBI" id="CHEBI:15377"/>
        <dbReference type="ChEBI" id="CHEBI:15378"/>
        <dbReference type="ChEBI" id="CHEBI:16526"/>
        <dbReference type="ChEBI" id="CHEBI:57287"/>
        <dbReference type="ChEBI" id="CHEBI:57327"/>
        <dbReference type="ChEBI" id="CHEBI:57384"/>
        <dbReference type="ChEBI" id="CHEBI:57783"/>
        <dbReference type="ChEBI" id="CHEBI:58349"/>
        <dbReference type="ChEBI" id="CHEBI:87848"/>
        <dbReference type="ChEBI" id="CHEBI:142236"/>
        <dbReference type="EC" id="2.3.1.292"/>
    </reaction>
</comment>
<dbReference type="SUPFAM" id="SSF52151">
    <property type="entry name" value="FabD/lysophospholipase-like"/>
    <property type="match status" value="1"/>
</dbReference>
<dbReference type="InterPro" id="IPR014031">
    <property type="entry name" value="Ketoacyl_synth_C"/>
</dbReference>
<dbReference type="InterPro" id="IPR001227">
    <property type="entry name" value="Ac_transferase_dom_sf"/>
</dbReference>
<dbReference type="InterPro" id="IPR014043">
    <property type="entry name" value="Acyl_transferase_dom"/>
</dbReference>
<dbReference type="NCBIfam" id="TIGR01733">
    <property type="entry name" value="AA-adenyl-dom"/>
    <property type="match status" value="2"/>
</dbReference>
<dbReference type="NCBIfam" id="NF003417">
    <property type="entry name" value="PRK04813.1"/>
    <property type="match status" value="2"/>
</dbReference>
<dbReference type="SMART" id="SM00827">
    <property type="entry name" value="PKS_AT"/>
    <property type="match status" value="1"/>
</dbReference>
<dbReference type="GO" id="GO:0031177">
    <property type="term" value="F:phosphopantetheine binding"/>
    <property type="evidence" value="ECO:0007669"/>
    <property type="project" value="InterPro"/>
</dbReference>
<dbReference type="InterPro" id="IPR023213">
    <property type="entry name" value="CAT-like_dom_sf"/>
</dbReference>